<evidence type="ECO:0000256" key="1">
    <source>
        <dbReference type="ARBA" id="ARBA00023125"/>
    </source>
</evidence>
<dbReference type="SUPFAM" id="SSF50249">
    <property type="entry name" value="Nucleic acid-binding proteins"/>
    <property type="match status" value="1"/>
</dbReference>
<dbReference type="InterPro" id="IPR048970">
    <property type="entry name" value="OB_Ssb-like"/>
</dbReference>
<protein>
    <recommendedName>
        <fullName evidence="2">Single-stranded DNA binding protein Ssb-like OB fold domain-containing protein</fullName>
    </recommendedName>
</protein>
<dbReference type="Pfam" id="PF21473">
    <property type="entry name" value="OB_Ssb-like"/>
    <property type="match status" value="1"/>
</dbReference>
<keyword evidence="1" id="KW-0238">DNA-binding</keyword>
<organism evidence="3 4">
    <name type="scientific">Candidatus Marsarchaeota G2 archaeon ECH_B_SAG-M15</name>
    <dbReference type="NCBI Taxonomy" id="1978162"/>
    <lineage>
        <taxon>Archaea</taxon>
        <taxon>Candidatus Marsarchaeota</taxon>
        <taxon>Candidatus Marsarchaeota group 2</taxon>
    </lineage>
</organism>
<dbReference type="GO" id="GO:0000724">
    <property type="term" value="P:double-strand break repair via homologous recombination"/>
    <property type="evidence" value="ECO:0007669"/>
    <property type="project" value="TreeGrafter"/>
</dbReference>
<evidence type="ECO:0000259" key="2">
    <source>
        <dbReference type="Pfam" id="PF21473"/>
    </source>
</evidence>
<gene>
    <name evidence="3" type="ORF">B9Q08_05680</name>
</gene>
<dbReference type="InterPro" id="IPR012340">
    <property type="entry name" value="NA-bd_OB-fold"/>
</dbReference>
<dbReference type="Gene3D" id="2.40.50.140">
    <property type="entry name" value="Nucleic acid-binding proteins"/>
    <property type="match status" value="1"/>
</dbReference>
<evidence type="ECO:0000313" key="3">
    <source>
        <dbReference type="EMBL" id="PSN90030.1"/>
    </source>
</evidence>
<dbReference type="CDD" id="cd04491">
    <property type="entry name" value="SoSSB_OBF"/>
    <property type="match status" value="1"/>
</dbReference>
<evidence type="ECO:0000313" key="4">
    <source>
        <dbReference type="Proteomes" id="UP000240490"/>
    </source>
</evidence>
<sequence length="97" mass="10825">MEIKDLVRGGIKNVNVEGVIVRISEPRTVTLRSGQQSRVADAVLQDDTGQIDLSLWDSQIESFSEGDRVRIENGYTTEFRGRTQLNVGKYGSIVKVE</sequence>
<reference evidence="3 4" key="1">
    <citation type="submission" date="2017-04" db="EMBL/GenBank/DDBJ databases">
        <title>Novel microbial lineages endemic to geothermal iron-oxide mats fill important gaps in the evolutionary history of Archaea.</title>
        <authorList>
            <person name="Jay Z.J."/>
            <person name="Beam J.P."/>
            <person name="Dlakic M."/>
            <person name="Rusch D.B."/>
            <person name="Kozubal M.A."/>
            <person name="Inskeep W.P."/>
        </authorList>
    </citation>
    <scope>NUCLEOTIDE SEQUENCE [LARGE SCALE GENOMIC DNA]</scope>
    <source>
        <strain evidence="3">ECH_B_SAG-M15</strain>
    </source>
</reference>
<dbReference type="InterPro" id="IPR051231">
    <property type="entry name" value="SOSS-B"/>
</dbReference>
<dbReference type="PANTHER" id="PTHR13356:SF0">
    <property type="entry name" value="SOSS COMPLEX SUBUNIT B HOMOLOG"/>
    <property type="match status" value="1"/>
</dbReference>
<dbReference type="GO" id="GO:0003677">
    <property type="term" value="F:DNA binding"/>
    <property type="evidence" value="ECO:0007669"/>
    <property type="project" value="UniProtKB-KW"/>
</dbReference>
<dbReference type="GO" id="GO:0010212">
    <property type="term" value="P:response to ionizing radiation"/>
    <property type="evidence" value="ECO:0007669"/>
    <property type="project" value="TreeGrafter"/>
</dbReference>
<feature type="domain" description="Single-stranded DNA binding protein Ssb-like OB fold" evidence="2">
    <location>
        <begin position="16"/>
        <end position="93"/>
    </location>
</feature>
<dbReference type="PANTHER" id="PTHR13356">
    <property type="entry name" value="OB FOLD NUCLEIC ACID BINDING PROTEIN-RELATED"/>
    <property type="match status" value="1"/>
</dbReference>
<comment type="caution">
    <text evidence="3">The sequence shown here is derived from an EMBL/GenBank/DDBJ whole genome shotgun (WGS) entry which is preliminary data.</text>
</comment>
<proteinExistence type="predicted"/>
<dbReference type="Proteomes" id="UP000240490">
    <property type="component" value="Unassembled WGS sequence"/>
</dbReference>
<name>A0A2R6AUI5_9ARCH</name>
<dbReference type="EMBL" id="NEXJ01000099">
    <property type="protein sequence ID" value="PSN90030.1"/>
    <property type="molecule type" value="Genomic_DNA"/>
</dbReference>
<accession>A0A2R6AUI5</accession>
<dbReference type="AlphaFoldDB" id="A0A2R6AUI5"/>